<dbReference type="EMBL" id="JAGPXD010000003">
    <property type="protein sequence ID" value="KAH7362686.1"/>
    <property type="molecule type" value="Genomic_DNA"/>
</dbReference>
<name>A0A8K0TJL5_9PEZI</name>
<feature type="compositionally biased region" description="Low complexity" evidence="1">
    <location>
        <begin position="33"/>
        <end position="46"/>
    </location>
</feature>
<feature type="region of interest" description="Disordered" evidence="1">
    <location>
        <begin position="1"/>
        <end position="58"/>
    </location>
</feature>
<keyword evidence="3" id="KW-1185">Reference proteome</keyword>
<evidence type="ECO:0000313" key="3">
    <source>
        <dbReference type="Proteomes" id="UP000813385"/>
    </source>
</evidence>
<feature type="compositionally biased region" description="Polar residues" evidence="1">
    <location>
        <begin position="17"/>
        <end position="31"/>
    </location>
</feature>
<proteinExistence type="predicted"/>
<gene>
    <name evidence="2" type="ORF">B0T11DRAFT_328722</name>
</gene>
<dbReference type="AlphaFoldDB" id="A0A8K0TJL5"/>
<accession>A0A8K0TJL5</accession>
<reference evidence="2" key="1">
    <citation type="journal article" date="2021" name="Nat. Commun.">
        <title>Genetic determinants of endophytism in the Arabidopsis root mycobiome.</title>
        <authorList>
            <person name="Mesny F."/>
            <person name="Miyauchi S."/>
            <person name="Thiergart T."/>
            <person name="Pickel B."/>
            <person name="Atanasova L."/>
            <person name="Karlsson M."/>
            <person name="Huettel B."/>
            <person name="Barry K.W."/>
            <person name="Haridas S."/>
            <person name="Chen C."/>
            <person name="Bauer D."/>
            <person name="Andreopoulos W."/>
            <person name="Pangilinan J."/>
            <person name="LaButti K."/>
            <person name="Riley R."/>
            <person name="Lipzen A."/>
            <person name="Clum A."/>
            <person name="Drula E."/>
            <person name="Henrissat B."/>
            <person name="Kohler A."/>
            <person name="Grigoriev I.V."/>
            <person name="Martin F.M."/>
            <person name="Hacquard S."/>
        </authorList>
    </citation>
    <scope>NUCLEOTIDE SEQUENCE</scope>
    <source>
        <strain evidence="2">MPI-CAGE-AT-0016</strain>
    </source>
</reference>
<evidence type="ECO:0000256" key="1">
    <source>
        <dbReference type="SAM" id="MobiDB-lite"/>
    </source>
</evidence>
<protein>
    <submittedName>
        <fullName evidence="2">Uncharacterized protein</fullName>
    </submittedName>
</protein>
<sequence length="97" mass="9965">MSSANQKTTPELERAPSNFQPTYQGSPNGSKALTGPGLPMPGLSGPPNGPIGNLLKGAVGEDGKLKDAGLMVGIKLDLEAEVHLTARVRGDVLVGLY</sequence>
<dbReference type="Proteomes" id="UP000813385">
    <property type="component" value="Unassembled WGS sequence"/>
</dbReference>
<evidence type="ECO:0000313" key="2">
    <source>
        <dbReference type="EMBL" id="KAH7362686.1"/>
    </source>
</evidence>
<organism evidence="2 3">
    <name type="scientific">Plectosphaerella cucumerina</name>
    <dbReference type="NCBI Taxonomy" id="40658"/>
    <lineage>
        <taxon>Eukaryota</taxon>
        <taxon>Fungi</taxon>
        <taxon>Dikarya</taxon>
        <taxon>Ascomycota</taxon>
        <taxon>Pezizomycotina</taxon>
        <taxon>Sordariomycetes</taxon>
        <taxon>Hypocreomycetidae</taxon>
        <taxon>Glomerellales</taxon>
        <taxon>Plectosphaerellaceae</taxon>
        <taxon>Plectosphaerella</taxon>
    </lineage>
</organism>
<comment type="caution">
    <text evidence="2">The sequence shown here is derived from an EMBL/GenBank/DDBJ whole genome shotgun (WGS) entry which is preliminary data.</text>
</comment>
<dbReference type="OrthoDB" id="2279190at2759"/>